<protein>
    <submittedName>
        <fullName evidence="1">Uncharacterized protein</fullName>
    </submittedName>
</protein>
<gene>
    <name evidence="1" type="ORF">GHY86_15820</name>
</gene>
<proteinExistence type="predicted"/>
<dbReference type="Proteomes" id="UP000714625">
    <property type="component" value="Unassembled WGS sequence"/>
</dbReference>
<dbReference type="RefSeq" id="WP_031821628.1">
    <property type="nucleotide sequence ID" value="NZ_CP013484.1"/>
</dbReference>
<name>A0AA36USB4_VIBAL</name>
<comment type="caution">
    <text evidence="1">The sequence shown here is derived from an EMBL/GenBank/DDBJ whole genome shotgun (WGS) entry which is preliminary data.</text>
</comment>
<evidence type="ECO:0000313" key="2">
    <source>
        <dbReference type="Proteomes" id="UP000714625"/>
    </source>
</evidence>
<accession>A0AA36USB4</accession>
<dbReference type="AlphaFoldDB" id="A0AA36USB4"/>
<evidence type="ECO:0000313" key="1">
    <source>
        <dbReference type="EMBL" id="EGQ9136601.1"/>
    </source>
</evidence>
<organism evidence="1 2">
    <name type="scientific">Vibrio alginolyticus</name>
    <dbReference type="NCBI Taxonomy" id="663"/>
    <lineage>
        <taxon>Bacteria</taxon>
        <taxon>Pseudomonadati</taxon>
        <taxon>Pseudomonadota</taxon>
        <taxon>Gammaproteobacteria</taxon>
        <taxon>Vibrionales</taxon>
        <taxon>Vibrionaceae</taxon>
        <taxon>Vibrio</taxon>
    </lineage>
</organism>
<reference evidence="1" key="1">
    <citation type="submission" date="2019-11" db="EMBL/GenBank/DDBJ databases">
        <authorList>
            <consortium name="PulseNet: The National Subtyping Network for Foodborne Disease Surveillance"/>
            <person name="Tarr C.L."/>
            <person name="Trees E."/>
            <person name="Katz L.S."/>
            <person name="Carleton-Romer H.A."/>
            <person name="Stroika S."/>
            <person name="Kucerova Z."/>
            <person name="Roache K.F."/>
            <person name="Sabol A.L."/>
            <person name="Besser J."/>
            <person name="Gerner-Smidt P."/>
        </authorList>
    </citation>
    <scope>NUCLEOTIDE SEQUENCE</scope>
    <source>
        <strain evidence="1">PNUSAV001129</strain>
    </source>
</reference>
<sequence>MSIQTITEPCHLPCPDLPHYSLTKEDKERGLVWLEKVRAELEAKRATTETERERRKRVWLTKQKQKSLRLPNRVVARS</sequence>
<dbReference type="EMBL" id="AAXMUW010000033">
    <property type="protein sequence ID" value="EGQ9136601.1"/>
    <property type="molecule type" value="Genomic_DNA"/>
</dbReference>